<evidence type="ECO:0000313" key="2">
    <source>
        <dbReference type="Proteomes" id="UP001634394"/>
    </source>
</evidence>
<gene>
    <name evidence="1" type="ORF">ACJMK2_018201</name>
</gene>
<accession>A0ABD3UGB0</accession>
<organism evidence="1 2">
    <name type="scientific">Sinanodonta woodiana</name>
    <name type="common">Chinese pond mussel</name>
    <name type="synonym">Anodonta woodiana</name>
    <dbReference type="NCBI Taxonomy" id="1069815"/>
    <lineage>
        <taxon>Eukaryota</taxon>
        <taxon>Metazoa</taxon>
        <taxon>Spiralia</taxon>
        <taxon>Lophotrochozoa</taxon>
        <taxon>Mollusca</taxon>
        <taxon>Bivalvia</taxon>
        <taxon>Autobranchia</taxon>
        <taxon>Heteroconchia</taxon>
        <taxon>Palaeoheterodonta</taxon>
        <taxon>Unionida</taxon>
        <taxon>Unionoidea</taxon>
        <taxon>Unionidae</taxon>
        <taxon>Unioninae</taxon>
        <taxon>Sinanodonta</taxon>
    </lineage>
</organism>
<evidence type="ECO:0000313" key="1">
    <source>
        <dbReference type="EMBL" id="KAL3847282.1"/>
    </source>
</evidence>
<proteinExistence type="predicted"/>
<reference evidence="1 2" key="1">
    <citation type="submission" date="2024-11" db="EMBL/GenBank/DDBJ databases">
        <title>Chromosome-level genome assembly of the freshwater bivalve Anodonta woodiana.</title>
        <authorList>
            <person name="Chen X."/>
        </authorList>
    </citation>
    <scope>NUCLEOTIDE SEQUENCE [LARGE SCALE GENOMIC DNA]</scope>
    <source>
        <strain evidence="1">MN2024</strain>
        <tissue evidence="1">Gills</tissue>
    </source>
</reference>
<name>A0ABD3UGB0_SINWO</name>
<protein>
    <submittedName>
        <fullName evidence="1">Uncharacterized protein</fullName>
    </submittedName>
</protein>
<dbReference type="Proteomes" id="UP001634394">
    <property type="component" value="Unassembled WGS sequence"/>
</dbReference>
<dbReference type="EMBL" id="JBJQND010000016">
    <property type="protein sequence ID" value="KAL3847282.1"/>
    <property type="molecule type" value="Genomic_DNA"/>
</dbReference>
<comment type="caution">
    <text evidence="1">The sequence shown here is derived from an EMBL/GenBank/DDBJ whole genome shotgun (WGS) entry which is preliminary data.</text>
</comment>
<keyword evidence="2" id="KW-1185">Reference proteome</keyword>
<dbReference type="AlphaFoldDB" id="A0ABD3UGB0"/>
<sequence>MTRRLSLNSSLSDVITRNGLHSVAAMLDGDRRASSNNYILDRSSSRSRMVGSTSVEDEVLQLIFFKYMQLLFKDIILMELKYSSMLITQ</sequence>